<dbReference type="GO" id="GO:0030288">
    <property type="term" value="C:outer membrane-bounded periplasmic space"/>
    <property type="evidence" value="ECO:0007669"/>
    <property type="project" value="InterPro"/>
</dbReference>
<sequence>MLLACSSVQAQTAGGRAASRPGDFIVAVVNTELVTAVELQQRLDRIKADARRDNTRLPDDDSLRQQVLDALIDERVQITHARESGQRVDDGDIDRAIANIAAQNQLTVLQLRDRLRADGMDLPRFRSNLRDQILVERVREREVNQRIRITDADIDQALAARQAQAAVGDELNLAQILVTVPEGAAADVVAQRQARAEQALARLRAGEDFSKVARELSEDANREAGGELGMRPADRLPDLFVSATKGVAVGQITPQPVRSAAGFHILKVIDRQGDDPYKVTQTRARHILMRAADAAQAAQVARRLETLRAQIERGERKFDDVAREVSEDGSAAGGGDLGWASPGNFVPEFEEAMNRLSPGGISPPVGSRFGVHLIQVLERRSATLDPKEVREQARARLRESKFESTYLEWAKELRLRAYVEMREPPV</sequence>
<dbReference type="Pfam" id="PF00639">
    <property type="entry name" value="Rotamase"/>
    <property type="match status" value="2"/>
</dbReference>
<keyword evidence="6 7" id="KW-0413">Isomerase</keyword>
<proteinExistence type="inferred from homology"/>
<evidence type="ECO:0000256" key="4">
    <source>
        <dbReference type="ARBA" id="ARBA00023110"/>
    </source>
</evidence>
<feature type="domain" description="PpiC" evidence="9">
    <location>
        <begin position="279"/>
        <end position="378"/>
    </location>
</feature>
<dbReference type="HAMAP" id="MF_01183">
    <property type="entry name" value="Chaperone_SurA"/>
    <property type="match status" value="1"/>
</dbReference>
<dbReference type="InterPro" id="IPR000297">
    <property type="entry name" value="PPIase_PpiC"/>
</dbReference>
<keyword evidence="3 7" id="KW-0574">Periplasm</keyword>
<dbReference type="PROSITE" id="PS50198">
    <property type="entry name" value="PPIC_PPIASE_2"/>
    <property type="match status" value="2"/>
</dbReference>
<name>A0A480AZP8_9BURK</name>
<evidence type="ECO:0000256" key="7">
    <source>
        <dbReference type="HAMAP-Rule" id="MF_01183"/>
    </source>
</evidence>
<dbReference type="GO" id="GO:0003755">
    <property type="term" value="F:peptidyl-prolyl cis-trans isomerase activity"/>
    <property type="evidence" value="ECO:0007669"/>
    <property type="project" value="UniProtKB-UniRule"/>
</dbReference>
<dbReference type="Proteomes" id="UP000301751">
    <property type="component" value="Unassembled WGS sequence"/>
</dbReference>
<evidence type="ECO:0000256" key="8">
    <source>
        <dbReference type="SAM" id="Coils"/>
    </source>
</evidence>
<dbReference type="SUPFAM" id="SSF54534">
    <property type="entry name" value="FKBP-like"/>
    <property type="match status" value="2"/>
</dbReference>
<keyword evidence="8" id="KW-0175">Coiled coil</keyword>
<feature type="coiled-coil region" evidence="8">
    <location>
        <begin position="297"/>
        <end position="324"/>
    </location>
</feature>
<dbReference type="EC" id="5.2.1.8" evidence="7"/>
<keyword evidence="1 7" id="KW-0732">Signal</keyword>
<evidence type="ECO:0000313" key="11">
    <source>
        <dbReference type="Proteomes" id="UP000301751"/>
    </source>
</evidence>
<accession>A0A480AZP8</accession>
<reference evidence="11" key="1">
    <citation type="submission" date="2019-03" db="EMBL/GenBank/DDBJ databases">
        <title>Aquabacterium pictum sp.nov., the first bacteriochlorophyll a-containing freshwater bacterium in the genus Aquabacterium of the class Betaproteobacteria.</title>
        <authorList>
            <person name="Hirose S."/>
            <person name="Tank M."/>
            <person name="Hara E."/>
            <person name="Tamaki H."/>
            <person name="Takaichi S."/>
            <person name="Haruta S."/>
            <person name="Hanada S."/>
        </authorList>
    </citation>
    <scope>NUCLEOTIDE SEQUENCE [LARGE SCALE GENOMIC DNA]</scope>
    <source>
        <strain evidence="11">W35</strain>
    </source>
</reference>
<dbReference type="GO" id="GO:0006457">
    <property type="term" value="P:protein folding"/>
    <property type="evidence" value="ECO:0007669"/>
    <property type="project" value="UniProtKB-UniRule"/>
</dbReference>
<keyword evidence="2 7" id="KW-0677">Repeat</keyword>
<keyword evidence="11" id="KW-1185">Reference proteome</keyword>
<dbReference type="PANTHER" id="PTHR47637">
    <property type="entry name" value="CHAPERONE SURA"/>
    <property type="match status" value="1"/>
</dbReference>
<dbReference type="Gene3D" id="1.10.4030.10">
    <property type="entry name" value="Porin chaperone SurA, peptide-binding domain"/>
    <property type="match status" value="1"/>
</dbReference>
<feature type="domain" description="PpiC" evidence="9">
    <location>
        <begin position="168"/>
        <end position="270"/>
    </location>
</feature>
<dbReference type="InterPro" id="IPR050280">
    <property type="entry name" value="OMP_Chaperone_SurA"/>
</dbReference>
<comment type="domain">
    <text evidence="7">The PPIase activity resides only in the second parvulin domain. The N-terminal region and the C-terminal tail are necessary and sufficient for the chaperone activity of SurA. The PPIase activity is dispensable for SurA to function as a chaperone. The N-terminal region and the C-terminal tail are also required for porin recognition.</text>
</comment>
<dbReference type="InterPro" id="IPR027304">
    <property type="entry name" value="Trigger_fact/SurA_dom_sf"/>
</dbReference>
<evidence type="ECO:0000313" key="10">
    <source>
        <dbReference type="EMBL" id="GCL65772.1"/>
    </source>
</evidence>
<dbReference type="Gene3D" id="3.10.50.40">
    <property type="match status" value="2"/>
</dbReference>
<comment type="caution">
    <text evidence="10">The sequence shown here is derived from an EMBL/GenBank/DDBJ whole genome shotgun (WGS) entry which is preliminary data.</text>
</comment>
<dbReference type="GO" id="GO:0043165">
    <property type="term" value="P:Gram-negative-bacterium-type cell outer membrane assembly"/>
    <property type="evidence" value="ECO:0007669"/>
    <property type="project" value="InterPro"/>
</dbReference>
<dbReference type="InterPro" id="IPR046357">
    <property type="entry name" value="PPIase_dom_sf"/>
</dbReference>
<dbReference type="InterPro" id="IPR023034">
    <property type="entry name" value="PPIase_SurA"/>
</dbReference>
<evidence type="ECO:0000256" key="6">
    <source>
        <dbReference type="ARBA" id="ARBA00023235"/>
    </source>
</evidence>
<comment type="subcellular location">
    <subcellularLocation>
        <location evidence="7">Periplasm</location>
    </subcellularLocation>
    <text evidence="7">Is capable of associating with the outer membrane.</text>
</comment>
<keyword evidence="5 7" id="KW-0143">Chaperone</keyword>
<gene>
    <name evidence="7 10" type="primary">surA</name>
    <name evidence="10" type="ORF">AQPW35_48530</name>
</gene>
<dbReference type="GO" id="GO:0051082">
    <property type="term" value="F:unfolded protein binding"/>
    <property type="evidence" value="ECO:0007669"/>
    <property type="project" value="UniProtKB-UniRule"/>
</dbReference>
<evidence type="ECO:0000256" key="5">
    <source>
        <dbReference type="ARBA" id="ARBA00023186"/>
    </source>
</evidence>
<dbReference type="InterPro" id="IPR015391">
    <property type="entry name" value="SurA_N"/>
</dbReference>
<evidence type="ECO:0000256" key="1">
    <source>
        <dbReference type="ARBA" id="ARBA00022729"/>
    </source>
</evidence>
<keyword evidence="4 7" id="KW-0697">Rotamase</keyword>
<dbReference type="GO" id="GO:0050821">
    <property type="term" value="P:protein stabilization"/>
    <property type="evidence" value="ECO:0007669"/>
    <property type="project" value="InterPro"/>
</dbReference>
<dbReference type="GO" id="GO:0042277">
    <property type="term" value="F:peptide binding"/>
    <property type="evidence" value="ECO:0007669"/>
    <property type="project" value="InterPro"/>
</dbReference>
<evidence type="ECO:0000259" key="9">
    <source>
        <dbReference type="PROSITE" id="PS50198"/>
    </source>
</evidence>
<dbReference type="InterPro" id="IPR023058">
    <property type="entry name" value="PPIase_PpiC_CS"/>
</dbReference>
<comment type="function">
    <text evidence="7">Chaperone involved in the correct folding and assembly of outer membrane proteins. Recognizes specific patterns of aromatic residues and the orientation of their side chains, which are found more frequently in integral outer membrane proteins. May act in both early periplasmic and late outer membrane-associated steps of protein maturation.</text>
</comment>
<dbReference type="PROSITE" id="PS01096">
    <property type="entry name" value="PPIC_PPIASE_1"/>
    <property type="match status" value="1"/>
</dbReference>
<dbReference type="Pfam" id="PF09312">
    <property type="entry name" value="SurA_N"/>
    <property type="match status" value="1"/>
</dbReference>
<dbReference type="SUPFAM" id="SSF109998">
    <property type="entry name" value="Triger factor/SurA peptide-binding domain-like"/>
    <property type="match status" value="1"/>
</dbReference>
<protein>
    <recommendedName>
        <fullName evidence="7">Chaperone SurA</fullName>
    </recommendedName>
    <alternativeName>
        <fullName evidence="7">Peptidyl-prolyl cis-trans isomerase SurA</fullName>
        <shortName evidence="7">PPIase SurA</shortName>
        <ecNumber evidence="7">5.2.1.8</ecNumber>
    </alternativeName>
    <alternativeName>
        <fullName evidence="7">Rotamase SurA</fullName>
    </alternativeName>
</protein>
<comment type="catalytic activity">
    <reaction evidence="7">
        <text>[protein]-peptidylproline (omega=180) = [protein]-peptidylproline (omega=0)</text>
        <dbReference type="Rhea" id="RHEA:16237"/>
        <dbReference type="Rhea" id="RHEA-COMP:10747"/>
        <dbReference type="Rhea" id="RHEA-COMP:10748"/>
        <dbReference type="ChEBI" id="CHEBI:83833"/>
        <dbReference type="ChEBI" id="CHEBI:83834"/>
        <dbReference type="EC" id="5.2.1.8"/>
    </reaction>
</comment>
<organism evidence="10 11">
    <name type="scientific">Pseudaquabacterium pictum</name>
    <dbReference type="NCBI Taxonomy" id="2315236"/>
    <lineage>
        <taxon>Bacteria</taxon>
        <taxon>Pseudomonadati</taxon>
        <taxon>Pseudomonadota</taxon>
        <taxon>Betaproteobacteria</taxon>
        <taxon>Burkholderiales</taxon>
        <taxon>Sphaerotilaceae</taxon>
        <taxon>Pseudaquabacterium</taxon>
    </lineage>
</organism>
<dbReference type="AlphaFoldDB" id="A0A480AZP8"/>
<evidence type="ECO:0000256" key="3">
    <source>
        <dbReference type="ARBA" id="ARBA00022764"/>
    </source>
</evidence>
<dbReference type="EMBL" id="BJCL01000020">
    <property type="protein sequence ID" value="GCL65772.1"/>
    <property type="molecule type" value="Genomic_DNA"/>
</dbReference>
<dbReference type="PANTHER" id="PTHR47637:SF1">
    <property type="entry name" value="CHAPERONE SURA"/>
    <property type="match status" value="1"/>
</dbReference>
<evidence type="ECO:0000256" key="2">
    <source>
        <dbReference type="ARBA" id="ARBA00022737"/>
    </source>
</evidence>